<reference evidence="3 4" key="1">
    <citation type="submission" date="2021-06" db="EMBL/GenBank/DDBJ databases">
        <authorList>
            <person name="Criscuolo A."/>
        </authorList>
    </citation>
    <scope>NUCLEOTIDE SEQUENCE [LARGE SCALE GENOMIC DNA]</scope>
    <source>
        <strain evidence="4">CIP 111802</strain>
    </source>
</reference>
<organism evidence="3 4">
    <name type="scientific">Paenibacillus allorhizosphaerae</name>
    <dbReference type="NCBI Taxonomy" id="2849866"/>
    <lineage>
        <taxon>Bacteria</taxon>
        <taxon>Bacillati</taxon>
        <taxon>Bacillota</taxon>
        <taxon>Bacilli</taxon>
        <taxon>Bacillales</taxon>
        <taxon>Paenibacillaceae</taxon>
        <taxon>Paenibacillus</taxon>
    </lineage>
</organism>
<evidence type="ECO:0000256" key="1">
    <source>
        <dbReference type="ARBA" id="ARBA00023125"/>
    </source>
</evidence>
<evidence type="ECO:0000313" key="3">
    <source>
        <dbReference type="EMBL" id="CAG7644000.1"/>
    </source>
</evidence>
<keyword evidence="1" id="KW-0238">DNA-binding</keyword>
<evidence type="ECO:0000259" key="2">
    <source>
        <dbReference type="PROSITE" id="PS01124"/>
    </source>
</evidence>
<protein>
    <submittedName>
        <fullName evidence="3">HTH-type transcriptional activator RhaS</fullName>
    </submittedName>
</protein>
<accession>A0ABN7TNU9</accession>
<dbReference type="InterPro" id="IPR003313">
    <property type="entry name" value="AraC-bd"/>
</dbReference>
<dbReference type="Pfam" id="PF02311">
    <property type="entry name" value="AraC_binding"/>
    <property type="match status" value="1"/>
</dbReference>
<dbReference type="InterPro" id="IPR018060">
    <property type="entry name" value="HTH_AraC"/>
</dbReference>
<dbReference type="Proteomes" id="UP000730618">
    <property type="component" value="Unassembled WGS sequence"/>
</dbReference>
<dbReference type="PANTHER" id="PTHR43280:SF34">
    <property type="entry name" value="ARAC-FAMILY TRANSCRIPTIONAL REGULATOR"/>
    <property type="match status" value="1"/>
</dbReference>
<comment type="caution">
    <text evidence="3">The sequence shown here is derived from an EMBL/GenBank/DDBJ whole genome shotgun (WGS) entry which is preliminary data.</text>
</comment>
<gene>
    <name evidence="3" type="primary">rhaS_22</name>
    <name evidence="3" type="ORF">PAECIP111802_03130</name>
</gene>
<dbReference type="Pfam" id="PF12833">
    <property type="entry name" value="HTH_18"/>
    <property type="match status" value="1"/>
</dbReference>
<keyword evidence="4" id="KW-1185">Reference proteome</keyword>
<feature type="domain" description="HTH araC/xylS-type" evidence="2">
    <location>
        <begin position="189"/>
        <end position="287"/>
    </location>
</feature>
<sequence length="297" mass="35508">MEIMKFKKWEDNLYLFNYRRTYTEPVEYFHAHEGLELLYIHEGSGKYIIDDRVFSLQPGTLIVIKPFQVHYIRMIVPPIYIRSLLKIKVSFIEQFSALFPQFTSFLSQMLEQKMTVQVFHLSGKHSVQVDSQFLQLHEQIRLGPPNLRKEGVMLFFLNFFMFFQTQIYIPGENAAPAPWTLSRATKQINSILKWIDQHYKTSFTIPFMASELHFSPNYLSKLFKEQIGKTIMEYTNEKRLEEARMLLQLRSHSVEEICKETGFTYTSYFIQMFKKKYGLTPHRYRERLESQRDSLIE</sequence>
<dbReference type="PANTHER" id="PTHR43280">
    <property type="entry name" value="ARAC-FAMILY TRANSCRIPTIONAL REGULATOR"/>
    <property type="match status" value="1"/>
</dbReference>
<dbReference type="PROSITE" id="PS01124">
    <property type="entry name" value="HTH_ARAC_FAMILY_2"/>
    <property type="match status" value="1"/>
</dbReference>
<dbReference type="SMART" id="SM00342">
    <property type="entry name" value="HTH_ARAC"/>
    <property type="match status" value="1"/>
</dbReference>
<name>A0ABN7TNU9_9BACL</name>
<evidence type="ECO:0000313" key="4">
    <source>
        <dbReference type="Proteomes" id="UP000730618"/>
    </source>
</evidence>
<dbReference type="EMBL" id="CAJVCE010000008">
    <property type="protein sequence ID" value="CAG7644000.1"/>
    <property type="molecule type" value="Genomic_DNA"/>
</dbReference>
<proteinExistence type="predicted"/>